<evidence type="ECO:0000313" key="2">
    <source>
        <dbReference type="WBParaSite" id="maker-unitig_35494-snap-gene-0.2-mRNA-1"/>
    </source>
</evidence>
<dbReference type="AlphaFoldDB" id="A0A1I8FHX4"/>
<evidence type="ECO:0000313" key="1">
    <source>
        <dbReference type="Proteomes" id="UP000095280"/>
    </source>
</evidence>
<reference evidence="2" key="1">
    <citation type="submission" date="2016-11" db="UniProtKB">
        <authorList>
            <consortium name="WormBaseParasite"/>
        </authorList>
    </citation>
    <scope>IDENTIFICATION</scope>
</reference>
<dbReference type="WBParaSite" id="maker-unitig_35494-snap-gene-0.2-mRNA-1">
    <property type="protein sequence ID" value="maker-unitig_35494-snap-gene-0.2-mRNA-1"/>
    <property type="gene ID" value="maker-unitig_35494-snap-gene-0.2"/>
</dbReference>
<protein>
    <submittedName>
        <fullName evidence="2">F-box domain-containing protein</fullName>
    </submittedName>
</protein>
<keyword evidence="1" id="KW-1185">Reference proteome</keyword>
<dbReference type="Proteomes" id="UP000095280">
    <property type="component" value="Unplaced"/>
</dbReference>
<organism evidence="1 2">
    <name type="scientific">Macrostomum lignano</name>
    <dbReference type="NCBI Taxonomy" id="282301"/>
    <lineage>
        <taxon>Eukaryota</taxon>
        <taxon>Metazoa</taxon>
        <taxon>Spiralia</taxon>
        <taxon>Lophotrochozoa</taxon>
        <taxon>Platyhelminthes</taxon>
        <taxon>Rhabditophora</taxon>
        <taxon>Macrostomorpha</taxon>
        <taxon>Macrostomida</taxon>
        <taxon>Macrostomidae</taxon>
        <taxon>Macrostomum</taxon>
    </lineage>
</organism>
<proteinExistence type="predicted"/>
<name>A0A1I8FHX4_9PLAT</name>
<sequence>MEAPERRLLQVCAYLDCDRLLGRSRRRSAGSLPSLPSRAGLLLGAPPAALLLLCNDLLKRSASSCLAANRVAFWKLVSRVALSQPLLLLAALPSQSSQALPSALLAAWIAACKRSAKCWGFETARIRAAGFRLCSSC</sequence>
<accession>A0A1I8FHX4</accession>